<name>A0A3R7SIY3_PENVA</name>
<evidence type="ECO:0000256" key="1">
    <source>
        <dbReference type="SAM" id="Phobius"/>
    </source>
</evidence>
<feature type="transmembrane region" description="Helical" evidence="1">
    <location>
        <begin position="380"/>
        <end position="403"/>
    </location>
</feature>
<comment type="caution">
    <text evidence="2">The sequence shown here is derived from an EMBL/GenBank/DDBJ whole genome shotgun (WGS) entry which is preliminary data.</text>
</comment>
<feature type="transmembrane region" description="Helical" evidence="1">
    <location>
        <begin position="277"/>
        <end position="301"/>
    </location>
</feature>
<keyword evidence="1" id="KW-1133">Transmembrane helix</keyword>
<evidence type="ECO:0000313" key="2">
    <source>
        <dbReference type="EMBL" id="ROT63008.1"/>
    </source>
</evidence>
<reference evidence="2 3" key="2">
    <citation type="submission" date="2019-01" db="EMBL/GenBank/DDBJ databases">
        <title>The decoding of complex shrimp genome reveals the adaptation for benthos swimmer, frequently molting mechanism and breeding impact on genome.</title>
        <authorList>
            <person name="Sun Y."/>
            <person name="Gao Y."/>
            <person name="Yu Y."/>
        </authorList>
    </citation>
    <scope>NUCLEOTIDE SEQUENCE [LARGE SCALE GENOMIC DNA]</scope>
    <source>
        <tissue evidence="2">Muscle</tissue>
    </source>
</reference>
<organism evidence="2 3">
    <name type="scientific">Penaeus vannamei</name>
    <name type="common">Whiteleg shrimp</name>
    <name type="synonym">Litopenaeus vannamei</name>
    <dbReference type="NCBI Taxonomy" id="6689"/>
    <lineage>
        <taxon>Eukaryota</taxon>
        <taxon>Metazoa</taxon>
        <taxon>Ecdysozoa</taxon>
        <taxon>Arthropoda</taxon>
        <taxon>Crustacea</taxon>
        <taxon>Multicrustacea</taxon>
        <taxon>Malacostraca</taxon>
        <taxon>Eumalacostraca</taxon>
        <taxon>Eucarida</taxon>
        <taxon>Decapoda</taxon>
        <taxon>Dendrobranchiata</taxon>
        <taxon>Penaeoidea</taxon>
        <taxon>Penaeidae</taxon>
        <taxon>Penaeus</taxon>
    </lineage>
</organism>
<gene>
    <name evidence="2" type="ORF">C7M84_019113</name>
</gene>
<dbReference type="Proteomes" id="UP000283509">
    <property type="component" value="Unassembled WGS sequence"/>
</dbReference>
<protein>
    <submittedName>
        <fullName evidence="2">Uncharacterized protein</fullName>
    </submittedName>
</protein>
<feature type="transmembrane region" description="Helical" evidence="1">
    <location>
        <begin position="521"/>
        <end position="540"/>
    </location>
</feature>
<accession>A0A3R7SIY3</accession>
<keyword evidence="1" id="KW-0812">Transmembrane</keyword>
<proteinExistence type="predicted"/>
<keyword evidence="3" id="KW-1185">Reference proteome</keyword>
<keyword evidence="1" id="KW-0472">Membrane</keyword>
<feature type="transmembrane region" description="Helical" evidence="1">
    <location>
        <begin position="346"/>
        <end position="368"/>
    </location>
</feature>
<reference evidence="2 3" key="1">
    <citation type="submission" date="2018-04" db="EMBL/GenBank/DDBJ databases">
        <authorList>
            <person name="Zhang X."/>
            <person name="Yuan J."/>
            <person name="Li F."/>
            <person name="Xiang J."/>
        </authorList>
    </citation>
    <scope>NUCLEOTIDE SEQUENCE [LARGE SCALE GENOMIC DNA]</scope>
    <source>
        <tissue evidence="2">Muscle</tissue>
    </source>
</reference>
<feature type="transmembrane region" description="Helical" evidence="1">
    <location>
        <begin position="459"/>
        <end position="477"/>
    </location>
</feature>
<dbReference type="AlphaFoldDB" id="A0A3R7SIY3"/>
<feature type="transmembrane region" description="Helical" evidence="1">
    <location>
        <begin position="560"/>
        <end position="582"/>
    </location>
</feature>
<evidence type="ECO:0000313" key="3">
    <source>
        <dbReference type="Proteomes" id="UP000283509"/>
    </source>
</evidence>
<sequence>MSDLYYICPPQSHYKLSIQQSPSLLSPVRHPSNYPSSPRPSLLSPTLSLSHSSHLLALPSSPLSYLSLSLVFSLSALSLSLVSSLSLSLSSCLSSLSCFSVPLSSLPPPPFSSLSFPPSLWPSLSPRLSSPSPSLASLLPPSSIPASLSPALSHSPSPCSSLRSSLSPLSPSPSPLFLFFPFFPPPVRSPSLLLPSPFPLPSVSLSLFPLPPSSSRLAPTASSFLCCHCITDPDRMHDSPLNFTPDSVNTNLTSMASCSHSTLHATLIRFTPLLSYIYLRLSMCPPVSFLLYCLFPSLLLYSDSPDSPPPRPSQPSCPFPLLPHSLDSTLSSTTRFASAVLSSAPALLASLSLLLLISLGLHVAGRFLSPSLFVCSSLSLLSLSIPWYSALSLLALCLCSLSYHRRHVIPIYSTTCALSASLFNSVKLSALLYQFLTLHLCQLSWVMLTYAHHQYSTPVLYLCLCSSGWFVMMLLSLSSPLSSTHQCLPQTLKRSVPLHCINVRPVTFYHDLRYLITHLRCSLLILVSLPLLSSVSLALLDSSAPALYFSSVSHSAQSSLSLGLPSSFFLLLIICSASSTPLSDLLSLPSLSLLPPQINGAVRAPLSSLPLQPPVIPPLSPLLPLDSSLVL</sequence>
<dbReference type="EMBL" id="QCYY01003505">
    <property type="protein sequence ID" value="ROT63008.1"/>
    <property type="molecule type" value="Genomic_DNA"/>
</dbReference>